<evidence type="ECO:0000313" key="3">
    <source>
        <dbReference type="EMBL" id="MED6162253.1"/>
    </source>
</evidence>
<dbReference type="PANTHER" id="PTHR48451:SF1">
    <property type="entry name" value="DUF4218 DOMAIN-CONTAINING PROTEIN"/>
    <property type="match status" value="1"/>
</dbReference>
<name>A0ABU6UQT6_9FABA</name>
<feature type="transmembrane region" description="Helical" evidence="2">
    <location>
        <begin position="93"/>
        <end position="113"/>
    </location>
</feature>
<keyword evidence="4" id="KW-1185">Reference proteome</keyword>
<proteinExistence type="predicted"/>
<comment type="caution">
    <text evidence="3">The sequence shown here is derived from an EMBL/GenBank/DDBJ whole genome shotgun (WGS) entry which is preliminary data.</text>
</comment>
<evidence type="ECO:0000256" key="1">
    <source>
        <dbReference type="SAM" id="MobiDB-lite"/>
    </source>
</evidence>
<dbReference type="Gene3D" id="3.40.47.10">
    <property type="match status" value="1"/>
</dbReference>
<sequence>MNPHFRRSSLRQPQPSSRPLHSHRCSLRRCSLFITHHGEIESIATSVCHRRSIRRPPSLGTPSVSETLHCFSEIPSQNHSSLSTSQNPRIENLLFVLLLGNFYVSLIISRWIAIRCSCYSSLVRLRCCIVDVVASICAAGDYAYGRPGVPRDDDDVVIVAAYRTTICKAKRGDFKDTLPDDLLASVLKTRFNRIPRNNDECVSDEVRSPSLFPRKRCPLGGKIGDLFMLYEKTARQAHAYLLNNCDDEIEVYMREDETAVNDNNPRRTKWEKAKDHSQQFHTRQCNARRKTQNSSVTLEALTTSYASAKDKNLVEAKVTYYGRIADMFELDYYGQFKVVLFKLTRSSKKGKEIDPKSQSTIDELKSRIEVGENHEDAFVQVLGKDQSGRVRCYGASITKSSLKKHEEIRQVVRAAFSGPRSQI</sequence>
<evidence type="ECO:0000256" key="2">
    <source>
        <dbReference type="SAM" id="Phobius"/>
    </source>
</evidence>
<gene>
    <name evidence="3" type="ORF">PIB30_068636</name>
</gene>
<accession>A0ABU6UQT6</accession>
<protein>
    <submittedName>
        <fullName evidence="3">Uncharacterized protein</fullName>
    </submittedName>
</protein>
<dbReference type="InterPro" id="IPR016039">
    <property type="entry name" value="Thiolase-like"/>
</dbReference>
<feature type="compositionally biased region" description="Low complexity" evidence="1">
    <location>
        <begin position="10"/>
        <end position="19"/>
    </location>
</feature>
<reference evidence="3 4" key="1">
    <citation type="journal article" date="2023" name="Plants (Basel)">
        <title>Bridging the Gap: Combining Genomics and Transcriptomics Approaches to Understand Stylosanthes scabra, an Orphan Legume from the Brazilian Caatinga.</title>
        <authorList>
            <person name="Ferreira-Neto J.R.C."/>
            <person name="da Silva M.D."/>
            <person name="Binneck E."/>
            <person name="de Melo N.F."/>
            <person name="da Silva R.H."/>
            <person name="de Melo A.L.T.M."/>
            <person name="Pandolfi V."/>
            <person name="Bustamante F.O."/>
            <person name="Brasileiro-Vidal A.C."/>
            <person name="Benko-Iseppon A.M."/>
        </authorList>
    </citation>
    <scope>NUCLEOTIDE SEQUENCE [LARGE SCALE GENOMIC DNA]</scope>
    <source>
        <tissue evidence="3">Leaves</tissue>
    </source>
</reference>
<dbReference type="Proteomes" id="UP001341840">
    <property type="component" value="Unassembled WGS sequence"/>
</dbReference>
<keyword evidence="2" id="KW-0472">Membrane</keyword>
<organism evidence="3 4">
    <name type="scientific">Stylosanthes scabra</name>
    <dbReference type="NCBI Taxonomy" id="79078"/>
    <lineage>
        <taxon>Eukaryota</taxon>
        <taxon>Viridiplantae</taxon>
        <taxon>Streptophyta</taxon>
        <taxon>Embryophyta</taxon>
        <taxon>Tracheophyta</taxon>
        <taxon>Spermatophyta</taxon>
        <taxon>Magnoliopsida</taxon>
        <taxon>eudicotyledons</taxon>
        <taxon>Gunneridae</taxon>
        <taxon>Pentapetalae</taxon>
        <taxon>rosids</taxon>
        <taxon>fabids</taxon>
        <taxon>Fabales</taxon>
        <taxon>Fabaceae</taxon>
        <taxon>Papilionoideae</taxon>
        <taxon>50 kb inversion clade</taxon>
        <taxon>dalbergioids sensu lato</taxon>
        <taxon>Dalbergieae</taxon>
        <taxon>Pterocarpus clade</taxon>
        <taxon>Stylosanthes</taxon>
    </lineage>
</organism>
<evidence type="ECO:0000313" key="4">
    <source>
        <dbReference type="Proteomes" id="UP001341840"/>
    </source>
</evidence>
<keyword evidence="2" id="KW-1133">Transmembrane helix</keyword>
<dbReference type="PANTHER" id="PTHR48451">
    <property type="entry name" value="DUF4218 DOMAIN-CONTAINING PROTEIN"/>
    <property type="match status" value="1"/>
</dbReference>
<feature type="region of interest" description="Disordered" evidence="1">
    <location>
        <begin position="1"/>
        <end position="22"/>
    </location>
</feature>
<dbReference type="EMBL" id="JASCZI010121568">
    <property type="protein sequence ID" value="MED6162253.1"/>
    <property type="molecule type" value="Genomic_DNA"/>
</dbReference>
<keyword evidence="2" id="KW-0812">Transmembrane</keyword>